<keyword evidence="8 9" id="KW-0411">Iron-sulfur</keyword>
<feature type="binding site" evidence="9">
    <location>
        <position position="356"/>
    </location>
    <ligand>
        <name>S-adenosyl-L-methionine</name>
        <dbReference type="ChEBI" id="CHEBI:59789"/>
    </ligand>
</feature>
<dbReference type="GO" id="GO:0032259">
    <property type="term" value="P:methylation"/>
    <property type="evidence" value="ECO:0007669"/>
    <property type="project" value="UniProtKB-KW"/>
</dbReference>
<organism evidence="13 14">
    <name type="scientific">Aliikangiella maris</name>
    <dbReference type="NCBI Taxonomy" id="3162458"/>
    <lineage>
        <taxon>Bacteria</taxon>
        <taxon>Pseudomonadati</taxon>
        <taxon>Pseudomonadota</taxon>
        <taxon>Gammaproteobacteria</taxon>
        <taxon>Oceanospirillales</taxon>
        <taxon>Pleioneaceae</taxon>
        <taxon>Aliikangiella</taxon>
    </lineage>
</organism>
<feature type="binding site" evidence="9">
    <location>
        <position position="89"/>
    </location>
    <ligand>
        <name>[4Fe-4S] cluster</name>
        <dbReference type="ChEBI" id="CHEBI:49883"/>
    </ligand>
</feature>
<dbReference type="InterPro" id="IPR030390">
    <property type="entry name" value="MeTrfase_TrmA_AS"/>
</dbReference>
<keyword evidence="6 9" id="KW-0479">Metal-binding</keyword>
<keyword evidence="2 9" id="KW-0698">rRNA processing</keyword>
<feature type="binding site" evidence="9">
    <location>
        <position position="313"/>
    </location>
    <ligand>
        <name>S-adenosyl-L-methionine</name>
        <dbReference type="ChEBI" id="CHEBI:59789"/>
    </ligand>
</feature>
<dbReference type="SUPFAM" id="SSF53335">
    <property type="entry name" value="S-adenosyl-L-methionine-dependent methyltransferases"/>
    <property type="match status" value="1"/>
</dbReference>
<keyword evidence="5 9" id="KW-0949">S-adenosyl-L-methionine</keyword>
<dbReference type="Gene3D" id="3.40.50.150">
    <property type="entry name" value="Vaccinia Virus protein VP39"/>
    <property type="match status" value="1"/>
</dbReference>
<comment type="similarity">
    <text evidence="9">Belongs to the class I-like SAM-binding methyltransferase superfamily. RNA M5U methyltransferase family. RlmD subfamily.</text>
</comment>
<keyword evidence="14" id="KW-1185">Reference proteome</keyword>
<feature type="active site" description="Nucleophile" evidence="9 10">
    <location>
        <position position="403"/>
    </location>
</feature>
<dbReference type="CDD" id="cd02440">
    <property type="entry name" value="AdoMet_MTases"/>
    <property type="match status" value="1"/>
</dbReference>
<evidence type="ECO:0000256" key="3">
    <source>
        <dbReference type="ARBA" id="ARBA00022603"/>
    </source>
</evidence>
<dbReference type="RefSeq" id="WP_353873725.1">
    <property type="nucleotide sequence ID" value="NZ_JBEVCJ010000003.1"/>
</dbReference>
<keyword evidence="1 9" id="KW-0004">4Fe-4S</keyword>
<evidence type="ECO:0000256" key="11">
    <source>
        <dbReference type="PROSITE-ProRule" id="PRU10015"/>
    </source>
</evidence>
<evidence type="ECO:0000313" key="14">
    <source>
        <dbReference type="Proteomes" id="UP001548189"/>
    </source>
</evidence>
<dbReference type="HAMAP" id="MF_01010">
    <property type="entry name" value="23SrRNA_methyltr_RlmD"/>
    <property type="match status" value="1"/>
</dbReference>
<dbReference type="EC" id="2.1.1.190" evidence="9"/>
<dbReference type="Pfam" id="PF05958">
    <property type="entry name" value="tRNA_U5-meth_tr"/>
    <property type="match status" value="1"/>
</dbReference>
<keyword evidence="4 9" id="KW-0808">Transferase</keyword>
<dbReference type="SUPFAM" id="SSF50249">
    <property type="entry name" value="Nucleic acid-binding proteins"/>
    <property type="match status" value="1"/>
</dbReference>
<dbReference type="Proteomes" id="UP001548189">
    <property type="component" value="Unassembled WGS sequence"/>
</dbReference>
<feature type="binding site" evidence="9 10">
    <location>
        <position position="329"/>
    </location>
    <ligand>
        <name>S-adenosyl-L-methionine</name>
        <dbReference type="ChEBI" id="CHEBI:59789"/>
    </ligand>
</feature>
<comment type="catalytic activity">
    <reaction evidence="9">
        <text>uridine(1939) in 23S rRNA + S-adenosyl-L-methionine = 5-methyluridine(1939) in 23S rRNA + S-adenosyl-L-homocysteine + H(+)</text>
        <dbReference type="Rhea" id="RHEA:42908"/>
        <dbReference type="Rhea" id="RHEA-COMP:10278"/>
        <dbReference type="Rhea" id="RHEA-COMP:10279"/>
        <dbReference type="ChEBI" id="CHEBI:15378"/>
        <dbReference type="ChEBI" id="CHEBI:57856"/>
        <dbReference type="ChEBI" id="CHEBI:59789"/>
        <dbReference type="ChEBI" id="CHEBI:65315"/>
        <dbReference type="ChEBI" id="CHEBI:74447"/>
        <dbReference type="EC" id="2.1.1.190"/>
    </reaction>
</comment>
<dbReference type="InterPro" id="IPR001566">
    <property type="entry name" value="23S_rRNA_MeTrfase_RlmD"/>
</dbReference>
<protein>
    <recommendedName>
        <fullName evidence="9">23S rRNA (uracil(1939)-C(5))-methyltransferase RlmD</fullName>
        <ecNumber evidence="9">2.1.1.190</ecNumber>
    </recommendedName>
    <alternativeName>
        <fullName evidence="9">23S rRNA(m5U1939)-methyltransferase</fullName>
    </alternativeName>
</protein>
<dbReference type="Pfam" id="PF01938">
    <property type="entry name" value="TRAM"/>
    <property type="match status" value="1"/>
</dbReference>
<dbReference type="Gene3D" id="2.40.50.1070">
    <property type="match status" value="1"/>
</dbReference>
<evidence type="ECO:0000259" key="12">
    <source>
        <dbReference type="PROSITE" id="PS50926"/>
    </source>
</evidence>
<dbReference type="PROSITE" id="PS51687">
    <property type="entry name" value="SAM_MT_RNA_M5U"/>
    <property type="match status" value="1"/>
</dbReference>
<feature type="binding site" evidence="9 10">
    <location>
        <position position="308"/>
    </location>
    <ligand>
        <name>S-adenosyl-L-methionine</name>
        <dbReference type="ChEBI" id="CHEBI:59789"/>
    </ligand>
</feature>
<dbReference type="InterPro" id="IPR012340">
    <property type="entry name" value="NA-bd_OB-fold"/>
</dbReference>
<dbReference type="GO" id="GO:0008168">
    <property type="term" value="F:methyltransferase activity"/>
    <property type="evidence" value="ECO:0007669"/>
    <property type="project" value="UniProtKB-KW"/>
</dbReference>
<dbReference type="PROSITE" id="PS01230">
    <property type="entry name" value="TRMA_1"/>
    <property type="match status" value="1"/>
</dbReference>
<dbReference type="PROSITE" id="PS50926">
    <property type="entry name" value="TRAM"/>
    <property type="match status" value="1"/>
</dbReference>
<evidence type="ECO:0000256" key="7">
    <source>
        <dbReference type="ARBA" id="ARBA00023004"/>
    </source>
</evidence>
<feature type="domain" description="TRAM" evidence="12">
    <location>
        <begin position="9"/>
        <end position="67"/>
    </location>
</feature>
<evidence type="ECO:0000256" key="1">
    <source>
        <dbReference type="ARBA" id="ARBA00022485"/>
    </source>
</evidence>
<feature type="active site" evidence="11">
    <location>
        <position position="403"/>
    </location>
</feature>
<dbReference type="InterPro" id="IPR010280">
    <property type="entry name" value="U5_MeTrfase_fam"/>
</dbReference>
<keyword evidence="7 9" id="KW-0408">Iron</keyword>
<proteinExistence type="inferred from homology"/>
<evidence type="ECO:0000256" key="8">
    <source>
        <dbReference type="ARBA" id="ARBA00023014"/>
    </source>
</evidence>
<dbReference type="InterPro" id="IPR029063">
    <property type="entry name" value="SAM-dependent_MTases_sf"/>
</dbReference>
<reference evidence="13 14" key="1">
    <citation type="submission" date="2024-06" db="EMBL/GenBank/DDBJ databases">
        <authorList>
            <person name="Li F."/>
        </authorList>
    </citation>
    <scope>NUCLEOTIDE SEQUENCE [LARGE SCALE GENOMIC DNA]</scope>
    <source>
        <strain evidence="13 14">GXAS 311</strain>
    </source>
</reference>
<dbReference type="EMBL" id="JBEVCJ010000003">
    <property type="protein sequence ID" value="MET1254171.1"/>
    <property type="molecule type" value="Genomic_DNA"/>
</dbReference>
<dbReference type="InterPro" id="IPR002792">
    <property type="entry name" value="TRAM_dom"/>
</dbReference>
<feature type="binding site" evidence="9">
    <location>
        <position position="86"/>
    </location>
    <ligand>
        <name>[4Fe-4S] cluster</name>
        <dbReference type="ChEBI" id="CHEBI:49883"/>
    </ligand>
</feature>
<feature type="binding site" evidence="9">
    <location>
        <position position="80"/>
    </location>
    <ligand>
        <name>[4Fe-4S] cluster</name>
        <dbReference type="ChEBI" id="CHEBI:49883"/>
    </ligand>
</feature>
<comment type="caution">
    <text evidence="13">The sequence shown here is derived from an EMBL/GenBank/DDBJ whole genome shotgun (WGS) entry which is preliminary data.</text>
</comment>
<name>A0ABV2BQM0_9GAMM</name>
<evidence type="ECO:0000256" key="9">
    <source>
        <dbReference type="HAMAP-Rule" id="MF_01010"/>
    </source>
</evidence>
<feature type="binding site" evidence="9 10">
    <location>
        <position position="377"/>
    </location>
    <ligand>
        <name>S-adenosyl-L-methionine</name>
        <dbReference type="ChEBI" id="CHEBI:59789"/>
    </ligand>
</feature>
<keyword evidence="3 9" id="KW-0489">Methyltransferase</keyword>
<feature type="binding site" evidence="9">
    <location>
        <position position="168"/>
    </location>
    <ligand>
        <name>[4Fe-4S] cluster</name>
        <dbReference type="ChEBI" id="CHEBI:49883"/>
    </ligand>
</feature>
<dbReference type="NCBIfam" id="TIGR00479">
    <property type="entry name" value="rumA"/>
    <property type="match status" value="1"/>
</dbReference>
<dbReference type="PANTHER" id="PTHR11061:SF49">
    <property type="entry name" value="23S RRNA (URACIL(1939)-C(5))-METHYLTRANSFERASE RLMD"/>
    <property type="match status" value="1"/>
</dbReference>
<dbReference type="Gene3D" id="2.40.50.140">
    <property type="entry name" value="Nucleic acid-binding proteins"/>
    <property type="match status" value="1"/>
</dbReference>
<evidence type="ECO:0000256" key="5">
    <source>
        <dbReference type="ARBA" id="ARBA00022691"/>
    </source>
</evidence>
<feature type="binding site" evidence="9 10">
    <location>
        <position position="279"/>
    </location>
    <ligand>
        <name>S-adenosyl-L-methionine</name>
        <dbReference type="ChEBI" id="CHEBI:59789"/>
    </ligand>
</feature>
<gene>
    <name evidence="9 13" type="primary">rlmD</name>
    <name evidence="13" type="ORF">ABVT43_03425</name>
</gene>
<evidence type="ECO:0000256" key="2">
    <source>
        <dbReference type="ARBA" id="ARBA00022552"/>
    </source>
</evidence>
<evidence type="ECO:0000256" key="4">
    <source>
        <dbReference type="ARBA" id="ARBA00022679"/>
    </source>
</evidence>
<dbReference type="PANTHER" id="PTHR11061">
    <property type="entry name" value="RNA M5U METHYLTRANSFERASE"/>
    <property type="match status" value="1"/>
</dbReference>
<accession>A0ABV2BQM0</accession>
<dbReference type="InterPro" id="IPR030391">
    <property type="entry name" value="MeTrfase_TrmA_CS"/>
</dbReference>
<comment type="function">
    <text evidence="9">Catalyzes the formation of 5-methyl-uridine at position 1939 (m5U1939) in 23S rRNA.</text>
</comment>
<evidence type="ECO:0000313" key="13">
    <source>
        <dbReference type="EMBL" id="MET1254171.1"/>
    </source>
</evidence>
<dbReference type="PROSITE" id="PS01231">
    <property type="entry name" value="TRMA_2"/>
    <property type="match status" value="1"/>
</dbReference>
<evidence type="ECO:0000256" key="6">
    <source>
        <dbReference type="ARBA" id="ARBA00022723"/>
    </source>
</evidence>
<evidence type="ECO:0000256" key="10">
    <source>
        <dbReference type="PROSITE-ProRule" id="PRU01024"/>
    </source>
</evidence>
<dbReference type="NCBIfam" id="NF009639">
    <property type="entry name" value="PRK13168.1"/>
    <property type="match status" value="1"/>
</dbReference>
<sequence>MSRKYKSRKKLPTEPVSIQIDSLSHEGRGVGRIEGKTVFVDGALPGETVEMQYLSQRGKFDEGRVTSIQVVSEQRVTPECPYFGVCGGCSMQHLSSNAQISHKQSILQEQFTHFAQTQPQEWLPPLQADLFHYRRKARLGVRHVMKKGRTLIGFREKYSNFLADIGHCPVLSKQISNLIVPMSQLIDGMETRFDIPQIEVSSGDNLVALIVRHLKPMPLTDQQKWQDFAKQHGVVVYLQPKGPDTVHRIWPENEADAQLSYQLDAFDVTLLQQPLDFAQVNASINRKMVPYAIDLLDVKPTDQVLDLFCGLGNFTLPLATKAQYVVGVEGVAEMVERGKQNALHNGLTNVDFYQADLTTDISKAEWNQRQYQKILIDPARSGALEVIQNIVRLAAEKIVYVSCNPATLARDAGELVKAGYQLKKAGVMDMFPQTTHVESIALFEKN</sequence>